<keyword evidence="2" id="KW-1185">Reference proteome</keyword>
<organism evidence="1 2">
    <name type="scientific">Dryococelus australis</name>
    <dbReference type="NCBI Taxonomy" id="614101"/>
    <lineage>
        <taxon>Eukaryota</taxon>
        <taxon>Metazoa</taxon>
        <taxon>Ecdysozoa</taxon>
        <taxon>Arthropoda</taxon>
        <taxon>Hexapoda</taxon>
        <taxon>Insecta</taxon>
        <taxon>Pterygota</taxon>
        <taxon>Neoptera</taxon>
        <taxon>Polyneoptera</taxon>
        <taxon>Phasmatodea</taxon>
        <taxon>Verophasmatodea</taxon>
        <taxon>Anareolatae</taxon>
        <taxon>Phasmatidae</taxon>
        <taxon>Eurycanthinae</taxon>
        <taxon>Dryococelus</taxon>
    </lineage>
</organism>
<sequence length="355" mass="39376">MPFIQKRRQQLGGSIIFWGGIMFGQRTQLIPIQGHMAGLVYRDNILQPVVTGFAATLGQSFTLVDDNACPYRARVVNQFLAKHGIQRMEWPTYTADMNCVEHAWSELKREIANRPTPPVKIQQLTDAAIQEWDALPQDKLDCLLLRMPHRVQACLQARDGYTRSWLLGSSSGIVIFLPDILGDIAAFTLKTEAALSSQHREADILSEEQQFPHDSAQLETKTTLQNSIPQMSNVPSEASGSMHNLVPVHEHVVKVAQASATSITPLHDRAGMSLFHTLGATVAERLADSPLTKANRVQSPAKSPDFCKWESCQTMLLVKRFSRGFPVSLAPSFRHHSIFTSITLISCQDLAVKAA</sequence>
<evidence type="ECO:0008006" key="3">
    <source>
        <dbReference type="Google" id="ProtNLM"/>
    </source>
</evidence>
<dbReference type="EMBL" id="JARBHB010000004">
    <property type="protein sequence ID" value="KAJ8886083.1"/>
    <property type="molecule type" value="Genomic_DNA"/>
</dbReference>
<evidence type="ECO:0000313" key="2">
    <source>
        <dbReference type="Proteomes" id="UP001159363"/>
    </source>
</evidence>
<reference evidence="1 2" key="1">
    <citation type="submission" date="2023-02" db="EMBL/GenBank/DDBJ databases">
        <title>LHISI_Scaffold_Assembly.</title>
        <authorList>
            <person name="Stuart O.P."/>
            <person name="Cleave R."/>
            <person name="Magrath M.J.L."/>
            <person name="Mikheyev A.S."/>
        </authorList>
    </citation>
    <scope>NUCLEOTIDE SEQUENCE [LARGE SCALE GENOMIC DNA]</scope>
    <source>
        <strain evidence="1">Daus_M_001</strain>
        <tissue evidence="1">Leg muscle</tissue>
    </source>
</reference>
<protein>
    <recommendedName>
        <fullName evidence="3">Tc1-like transposase DDE domain-containing protein</fullName>
    </recommendedName>
</protein>
<comment type="caution">
    <text evidence="1">The sequence shown here is derived from an EMBL/GenBank/DDBJ whole genome shotgun (WGS) entry which is preliminary data.</text>
</comment>
<name>A0ABQ9HNZ7_9NEOP</name>
<accession>A0ABQ9HNZ7</accession>
<proteinExistence type="predicted"/>
<dbReference type="InterPro" id="IPR036397">
    <property type="entry name" value="RNaseH_sf"/>
</dbReference>
<dbReference type="Gene3D" id="3.30.420.10">
    <property type="entry name" value="Ribonuclease H-like superfamily/Ribonuclease H"/>
    <property type="match status" value="1"/>
</dbReference>
<evidence type="ECO:0000313" key="1">
    <source>
        <dbReference type="EMBL" id="KAJ8886083.1"/>
    </source>
</evidence>
<dbReference type="Proteomes" id="UP001159363">
    <property type="component" value="Chromosome X"/>
</dbReference>
<gene>
    <name evidence="1" type="ORF">PR048_012290</name>
</gene>